<organism evidence="6 7">
    <name type="scientific">Pseudothermotoga thermarum DSM 5069</name>
    <dbReference type="NCBI Taxonomy" id="688269"/>
    <lineage>
        <taxon>Bacteria</taxon>
        <taxon>Thermotogati</taxon>
        <taxon>Thermotogota</taxon>
        <taxon>Thermotogae</taxon>
        <taxon>Thermotogales</taxon>
        <taxon>Thermotogaceae</taxon>
        <taxon>Pseudothermotoga</taxon>
    </lineage>
</organism>
<evidence type="ECO:0000313" key="7">
    <source>
        <dbReference type="Proteomes" id="UP000006804"/>
    </source>
</evidence>
<dbReference type="InterPro" id="IPR018490">
    <property type="entry name" value="cNMP-bd_dom_sf"/>
</dbReference>
<evidence type="ECO:0000259" key="5">
    <source>
        <dbReference type="PROSITE" id="PS51063"/>
    </source>
</evidence>
<dbReference type="Proteomes" id="UP000006804">
    <property type="component" value="Chromosome"/>
</dbReference>
<keyword evidence="3" id="KW-0804">Transcription</keyword>
<keyword evidence="1" id="KW-0805">Transcription regulation</keyword>
<reference evidence="6 7" key="1">
    <citation type="submission" date="2010-11" db="EMBL/GenBank/DDBJ databases">
        <title>The complete genome of Thermotoga thermarum DSM 5069.</title>
        <authorList>
            <consortium name="US DOE Joint Genome Institute (JGI-PGF)"/>
            <person name="Lucas S."/>
            <person name="Copeland A."/>
            <person name="Lapidus A."/>
            <person name="Bruce D."/>
            <person name="Goodwin L."/>
            <person name="Pitluck S."/>
            <person name="Kyrpides N."/>
            <person name="Mavromatis K."/>
            <person name="Ivanova N."/>
            <person name="Zeytun A."/>
            <person name="Brettin T."/>
            <person name="Detter J.C."/>
            <person name="Tapia R."/>
            <person name="Han C."/>
            <person name="Land M."/>
            <person name="Hauser L."/>
            <person name="Markowitz V."/>
            <person name="Cheng J.-F."/>
            <person name="Hugenholtz P."/>
            <person name="Woyke T."/>
            <person name="Wu D."/>
            <person name="Spring S."/>
            <person name="Schroeder M."/>
            <person name="Brambilla E."/>
            <person name="Klenk H.-P."/>
            <person name="Eisen J.A."/>
        </authorList>
    </citation>
    <scope>NUCLEOTIDE SEQUENCE [LARGE SCALE GENOMIC DNA]</scope>
    <source>
        <strain evidence="6 7">DSM 5069</strain>
    </source>
</reference>
<dbReference type="KEGG" id="tta:Theth_1361"/>
<dbReference type="eggNOG" id="COG0664">
    <property type="taxonomic scope" value="Bacteria"/>
</dbReference>
<dbReference type="InterPro" id="IPR050397">
    <property type="entry name" value="Env_Response_Regulators"/>
</dbReference>
<name>F7YTX3_9THEM</name>
<dbReference type="SMART" id="SM00419">
    <property type="entry name" value="HTH_CRP"/>
    <property type="match status" value="1"/>
</dbReference>
<dbReference type="CDD" id="cd00038">
    <property type="entry name" value="CAP_ED"/>
    <property type="match status" value="1"/>
</dbReference>
<dbReference type="EMBL" id="CP002351">
    <property type="protein sequence ID" value="AEH51424.1"/>
    <property type="molecule type" value="Genomic_DNA"/>
</dbReference>
<dbReference type="Pfam" id="PF13545">
    <property type="entry name" value="HTH_Crp_2"/>
    <property type="match status" value="1"/>
</dbReference>
<dbReference type="PROSITE" id="PS50042">
    <property type="entry name" value="CNMP_BINDING_3"/>
    <property type="match status" value="1"/>
</dbReference>
<evidence type="ECO:0000256" key="3">
    <source>
        <dbReference type="ARBA" id="ARBA00023163"/>
    </source>
</evidence>
<dbReference type="AlphaFoldDB" id="F7YTX3"/>
<feature type="domain" description="HTH crp-type" evidence="5">
    <location>
        <begin position="148"/>
        <end position="216"/>
    </location>
</feature>
<feature type="domain" description="Cyclic nucleotide-binding" evidence="4">
    <location>
        <begin position="11"/>
        <end position="134"/>
    </location>
</feature>
<dbReference type="SMART" id="SM00100">
    <property type="entry name" value="cNMP"/>
    <property type="match status" value="1"/>
</dbReference>
<dbReference type="SUPFAM" id="SSF46785">
    <property type="entry name" value="Winged helix' DNA-binding domain"/>
    <property type="match status" value="1"/>
</dbReference>
<dbReference type="GO" id="GO:0005829">
    <property type="term" value="C:cytosol"/>
    <property type="evidence" value="ECO:0007669"/>
    <property type="project" value="TreeGrafter"/>
</dbReference>
<dbReference type="Gene3D" id="2.60.120.10">
    <property type="entry name" value="Jelly Rolls"/>
    <property type="match status" value="1"/>
</dbReference>
<dbReference type="InterPro" id="IPR012318">
    <property type="entry name" value="HTH_CRP"/>
</dbReference>
<dbReference type="InterPro" id="IPR014710">
    <property type="entry name" value="RmlC-like_jellyroll"/>
</dbReference>
<evidence type="ECO:0000256" key="2">
    <source>
        <dbReference type="ARBA" id="ARBA00023125"/>
    </source>
</evidence>
<protein>
    <submittedName>
        <fullName evidence="6">Transcriptional regulator, Crp/Fnr family</fullName>
    </submittedName>
</protein>
<evidence type="ECO:0000256" key="1">
    <source>
        <dbReference type="ARBA" id="ARBA00023015"/>
    </source>
</evidence>
<dbReference type="OrthoDB" id="3176638at2"/>
<proteinExistence type="predicted"/>
<dbReference type="InterPro" id="IPR000595">
    <property type="entry name" value="cNMP-bd_dom"/>
</dbReference>
<dbReference type="SUPFAM" id="SSF51206">
    <property type="entry name" value="cAMP-binding domain-like"/>
    <property type="match status" value="1"/>
</dbReference>
<evidence type="ECO:0000259" key="4">
    <source>
        <dbReference type="PROSITE" id="PS50042"/>
    </source>
</evidence>
<sequence length="228" mass="26457">MNFSKLICSKLFNGLNEKEIFEELKKVSFIQKTFHEGETIFHEGEELLFIGLIVEGSVDVVHVSISGKQYKITTLSQGDTIGEAVLFSSHSHIPATVVAREKSFILFFDKSAITKLIRNNERILRNYLRILSDRILMMNKRLKESTLMNLRQRICNYLLEQYKKTKSLTIELPSSKEDLAELFGVHRPSLSRELIRMRDEGIIDFHGRTIKIQDLEKVEDIVYESFEV</sequence>
<dbReference type="InterPro" id="IPR036390">
    <property type="entry name" value="WH_DNA-bd_sf"/>
</dbReference>
<dbReference type="GO" id="GO:0003700">
    <property type="term" value="F:DNA-binding transcription factor activity"/>
    <property type="evidence" value="ECO:0007669"/>
    <property type="project" value="TreeGrafter"/>
</dbReference>
<keyword evidence="2" id="KW-0238">DNA-binding</keyword>
<dbReference type="STRING" id="688269.Theth_1361"/>
<gene>
    <name evidence="6" type="ORF">Theth_1361</name>
</gene>
<dbReference type="PATRIC" id="fig|688269.3.peg.1401"/>
<evidence type="ECO:0000313" key="6">
    <source>
        <dbReference type="EMBL" id="AEH51424.1"/>
    </source>
</evidence>
<dbReference type="Pfam" id="PF00027">
    <property type="entry name" value="cNMP_binding"/>
    <property type="match status" value="1"/>
</dbReference>
<dbReference type="GO" id="GO:0003677">
    <property type="term" value="F:DNA binding"/>
    <property type="evidence" value="ECO:0007669"/>
    <property type="project" value="UniProtKB-KW"/>
</dbReference>
<keyword evidence="7" id="KW-1185">Reference proteome</keyword>
<dbReference type="HOGENOM" id="CLU_075053_4_1_0"/>
<dbReference type="PANTHER" id="PTHR24567">
    <property type="entry name" value="CRP FAMILY TRANSCRIPTIONAL REGULATORY PROTEIN"/>
    <property type="match status" value="1"/>
</dbReference>
<accession>F7YTX3</accession>
<dbReference type="PROSITE" id="PS51063">
    <property type="entry name" value="HTH_CRP_2"/>
    <property type="match status" value="1"/>
</dbReference>
<dbReference type="PANTHER" id="PTHR24567:SF58">
    <property type="entry name" value="CYCLIC AMP-BINDING REGULATORY PROTEIN"/>
    <property type="match status" value="1"/>
</dbReference>
<dbReference type="RefSeq" id="WP_013932639.1">
    <property type="nucleotide sequence ID" value="NC_015707.1"/>
</dbReference>